<dbReference type="AlphaFoldDB" id="A0A5K0XY99"/>
<evidence type="ECO:0000256" key="1">
    <source>
        <dbReference type="SAM" id="MobiDB-lite"/>
    </source>
</evidence>
<evidence type="ECO:0000259" key="2">
    <source>
        <dbReference type="PROSITE" id="PS51742"/>
    </source>
</evidence>
<accession>A0A5K0XY99</accession>
<proteinExistence type="predicted"/>
<dbReference type="PANTHER" id="PTHR31100">
    <property type="entry name" value="AT-HOOK MOTIF NUCLEAR-LOCALIZED PROTEIN 15"/>
    <property type="match status" value="1"/>
</dbReference>
<dbReference type="GO" id="GO:0003680">
    <property type="term" value="F:minor groove of adenine-thymine-rich DNA binding"/>
    <property type="evidence" value="ECO:0007669"/>
    <property type="project" value="InterPro"/>
</dbReference>
<dbReference type="SUPFAM" id="SSF117856">
    <property type="entry name" value="AF0104/ALDC/Ptd012-like"/>
    <property type="match status" value="1"/>
</dbReference>
<feature type="region of interest" description="Disordered" evidence="1">
    <location>
        <begin position="41"/>
        <end position="63"/>
    </location>
</feature>
<dbReference type="Gene3D" id="3.30.1330.80">
    <property type="entry name" value="Hypothetical protein, similar to alpha- acetolactate decarboxylase, domain 2"/>
    <property type="match status" value="1"/>
</dbReference>
<dbReference type="GO" id="GO:0003700">
    <property type="term" value="F:DNA-binding transcription factor activity"/>
    <property type="evidence" value="ECO:0007669"/>
    <property type="project" value="TreeGrafter"/>
</dbReference>
<dbReference type="CDD" id="cd11378">
    <property type="entry name" value="DUF296"/>
    <property type="match status" value="1"/>
</dbReference>
<dbReference type="EMBL" id="LR721776">
    <property type="protein sequence ID" value="VVV70564.1"/>
    <property type="molecule type" value="Genomic_DNA"/>
</dbReference>
<gene>
    <name evidence="3" type="ORF">NYM_LOCUS7487</name>
</gene>
<dbReference type="OrthoDB" id="780035at2759"/>
<protein>
    <recommendedName>
        <fullName evidence="2">PPC domain-containing protein</fullName>
    </recommendedName>
</protein>
<dbReference type="InterPro" id="IPR005175">
    <property type="entry name" value="PPC_dom"/>
</dbReference>
<reference evidence="3" key="1">
    <citation type="submission" date="2019-09" db="EMBL/GenBank/DDBJ databases">
        <authorList>
            <person name="Zhang L."/>
        </authorList>
    </citation>
    <scope>NUCLEOTIDE SEQUENCE</scope>
</reference>
<dbReference type="Gramene" id="NC11G0302240.1">
    <property type="protein sequence ID" value="NC11G0302240.1:cds"/>
    <property type="gene ID" value="NC11G0302240"/>
</dbReference>
<dbReference type="Pfam" id="PF03479">
    <property type="entry name" value="PCC"/>
    <property type="match status" value="1"/>
</dbReference>
<organism evidence="3">
    <name type="scientific">Nymphaea colorata</name>
    <name type="common">pocket water lily</name>
    <dbReference type="NCBI Taxonomy" id="210225"/>
    <lineage>
        <taxon>Eukaryota</taxon>
        <taxon>Viridiplantae</taxon>
        <taxon>Streptophyta</taxon>
        <taxon>Embryophyta</taxon>
        <taxon>Tracheophyta</taxon>
        <taxon>Spermatophyta</taxon>
        <taxon>Magnoliopsida</taxon>
        <taxon>Nymphaeales</taxon>
        <taxon>Nymphaeaceae</taxon>
        <taxon>Nymphaea</taxon>
    </lineage>
</organism>
<evidence type="ECO:0000313" key="3">
    <source>
        <dbReference type="EMBL" id="VVV70564.1"/>
    </source>
</evidence>
<dbReference type="InterPro" id="IPR014476">
    <property type="entry name" value="AHL15-29"/>
</dbReference>
<feature type="domain" description="PPC" evidence="2">
    <location>
        <begin position="71"/>
        <end position="212"/>
    </location>
</feature>
<name>A0A5K0XY99_9MAGN</name>
<dbReference type="OMA" id="TGCVMNV"/>
<dbReference type="PROSITE" id="PS51742">
    <property type="entry name" value="PPC"/>
    <property type="match status" value="1"/>
</dbReference>
<dbReference type="GO" id="GO:0005634">
    <property type="term" value="C:nucleus"/>
    <property type="evidence" value="ECO:0007669"/>
    <property type="project" value="TreeGrafter"/>
</dbReference>
<sequence>MAGADVKIPPVTSMVPQDENNNKAISNARALLVSVAGTKVSTNDSLRRRRGRPAGSKNRPKPPIIITHDSANALKAHAMEVSSGCDVGECIASFARRKQCGVCILSGSGYVVNVTFRQPASSSSSVTLHGRFEILSLLGSFVPQPAVPGLTGFTIYVAGVQGQVVGGIAVGPLIASGPVIIMAATFLNATFDRLPLGNDHDEDDDGDNMRTNKQSNLHNNRHDLASFYMPPALLKKGGGIAN</sequence>
<dbReference type="PANTHER" id="PTHR31100:SF48">
    <property type="entry name" value="AT-HOOK MOTIF NUCLEAR-LOCALIZED PROTEIN 16"/>
    <property type="match status" value="1"/>
</dbReference>
<dbReference type="GO" id="GO:0010228">
    <property type="term" value="P:vegetative to reproductive phase transition of meristem"/>
    <property type="evidence" value="ECO:0007669"/>
    <property type="project" value="TreeGrafter"/>
</dbReference>